<sequence>MASIAESVSVSLFFLLHLLSITATVAQTTYPSDVSALKAIKVAIDPTTIPDYSCLATWDFTYDPYTTPSSHFLCGCACVYDYRINMLYFDAIGYVGTLSPLVSELTGLESIDLSNNKFSGPIPTSLFSLPNLISLNLRNNSFSGTIPPIIPILGTLQILDLSSNLLSGPLPQTLSSRILIHLDLSFNNFRGPIPKLPRNVRELALKSNYLSGILPETSFSELVQLEAVDLSDNLLTGTIPGWFFLQPFLQRVNLSNNRFTGMEILKPNNSNFLDTIDAGYNKINGYLSTNFTVYHMLSSLSLRYNKLKGSIPKEFSRKTTLRTFFLDGNYLKGKPSKDFFSWKSSIVSGSFGDNFLKRCPKSSKLCSKSQKSSSICRNAYDGKVKV</sequence>
<evidence type="ECO:0000313" key="8">
    <source>
        <dbReference type="EMBL" id="KAF5786938.1"/>
    </source>
</evidence>
<dbReference type="FunFam" id="3.80.10.10:FF:000041">
    <property type="entry name" value="LRR receptor-like serine/threonine-protein kinase ERECTA"/>
    <property type="match status" value="1"/>
</dbReference>
<gene>
    <name evidence="8" type="ORF">HanXRQr2_Chr10g0447141</name>
</gene>
<evidence type="ECO:0000256" key="6">
    <source>
        <dbReference type="ARBA" id="ARBA00023180"/>
    </source>
</evidence>
<dbReference type="GO" id="GO:0004674">
    <property type="term" value="F:protein serine/threonine kinase activity"/>
    <property type="evidence" value="ECO:0007669"/>
    <property type="project" value="UniProtKB-KW"/>
</dbReference>
<protein>
    <submittedName>
        <fullName evidence="8">Non-specific serine/threonine protein kinase</fullName>
        <ecNumber evidence="8">2.7.11.1</ecNumber>
    </submittedName>
</protein>
<keyword evidence="3 7" id="KW-0732">Signal</keyword>
<keyword evidence="9" id="KW-1185">Reference proteome</keyword>
<dbReference type="InterPro" id="IPR032675">
    <property type="entry name" value="LRR_dom_sf"/>
</dbReference>
<keyword evidence="5" id="KW-0472">Membrane</keyword>
<dbReference type="PANTHER" id="PTHR48009:SF9">
    <property type="entry name" value="LRR RECEPTOR-LIKE SERINE_THREONINE-PROTEIN KINASE GSO1"/>
    <property type="match status" value="1"/>
</dbReference>
<evidence type="ECO:0000256" key="2">
    <source>
        <dbReference type="ARBA" id="ARBA00022614"/>
    </source>
</evidence>
<keyword evidence="8" id="KW-0723">Serine/threonine-protein kinase</keyword>
<evidence type="ECO:0000256" key="1">
    <source>
        <dbReference type="ARBA" id="ARBA00004370"/>
    </source>
</evidence>
<keyword evidence="2" id="KW-0433">Leucine-rich repeat</keyword>
<dbReference type="Pfam" id="PF13855">
    <property type="entry name" value="LRR_8"/>
    <property type="match status" value="1"/>
</dbReference>
<dbReference type="PANTHER" id="PTHR48009">
    <property type="entry name" value="LEUCINE-RICH REPEAT (LRR) FAMILY PROTEIN"/>
    <property type="match status" value="1"/>
</dbReference>
<feature type="signal peptide" evidence="7">
    <location>
        <begin position="1"/>
        <end position="26"/>
    </location>
</feature>
<keyword evidence="6" id="KW-0325">Glycoprotein</keyword>
<evidence type="ECO:0000256" key="5">
    <source>
        <dbReference type="ARBA" id="ARBA00023136"/>
    </source>
</evidence>
<keyword evidence="4" id="KW-0677">Repeat</keyword>
<dbReference type="Pfam" id="PF00560">
    <property type="entry name" value="LRR_1"/>
    <property type="match status" value="4"/>
</dbReference>
<proteinExistence type="predicted"/>
<dbReference type="GO" id="GO:0016020">
    <property type="term" value="C:membrane"/>
    <property type="evidence" value="ECO:0007669"/>
    <property type="project" value="UniProtKB-SubCell"/>
</dbReference>
<name>A0A9K3N573_HELAN</name>
<dbReference type="Gene3D" id="3.80.10.10">
    <property type="entry name" value="Ribonuclease Inhibitor"/>
    <property type="match status" value="3"/>
</dbReference>
<reference evidence="8" key="1">
    <citation type="journal article" date="2017" name="Nature">
        <title>The sunflower genome provides insights into oil metabolism, flowering and Asterid evolution.</title>
        <authorList>
            <person name="Badouin H."/>
            <person name="Gouzy J."/>
            <person name="Grassa C.J."/>
            <person name="Murat F."/>
            <person name="Staton S.E."/>
            <person name="Cottret L."/>
            <person name="Lelandais-Briere C."/>
            <person name="Owens G.L."/>
            <person name="Carrere S."/>
            <person name="Mayjonade B."/>
            <person name="Legrand L."/>
            <person name="Gill N."/>
            <person name="Kane N.C."/>
            <person name="Bowers J.E."/>
            <person name="Hubner S."/>
            <person name="Bellec A."/>
            <person name="Berard A."/>
            <person name="Berges H."/>
            <person name="Blanchet N."/>
            <person name="Boniface M.C."/>
            <person name="Brunel D."/>
            <person name="Catrice O."/>
            <person name="Chaidir N."/>
            <person name="Claudel C."/>
            <person name="Donnadieu C."/>
            <person name="Faraut T."/>
            <person name="Fievet G."/>
            <person name="Helmstetter N."/>
            <person name="King M."/>
            <person name="Knapp S.J."/>
            <person name="Lai Z."/>
            <person name="Le Paslier M.C."/>
            <person name="Lippi Y."/>
            <person name="Lorenzon L."/>
            <person name="Mandel J.R."/>
            <person name="Marage G."/>
            <person name="Marchand G."/>
            <person name="Marquand E."/>
            <person name="Bret-Mestries E."/>
            <person name="Morien E."/>
            <person name="Nambeesan S."/>
            <person name="Nguyen T."/>
            <person name="Pegot-Espagnet P."/>
            <person name="Pouilly N."/>
            <person name="Raftis F."/>
            <person name="Sallet E."/>
            <person name="Schiex T."/>
            <person name="Thomas J."/>
            <person name="Vandecasteele C."/>
            <person name="Vares D."/>
            <person name="Vear F."/>
            <person name="Vautrin S."/>
            <person name="Crespi M."/>
            <person name="Mangin B."/>
            <person name="Burke J.M."/>
            <person name="Salse J."/>
            <person name="Munos S."/>
            <person name="Vincourt P."/>
            <person name="Rieseberg L.H."/>
            <person name="Langlade N.B."/>
        </authorList>
    </citation>
    <scope>NUCLEOTIDE SEQUENCE</scope>
    <source>
        <tissue evidence="8">Leaves</tissue>
    </source>
</reference>
<dbReference type="EMBL" id="MNCJ02000325">
    <property type="protein sequence ID" value="KAF5786938.1"/>
    <property type="molecule type" value="Genomic_DNA"/>
</dbReference>
<dbReference type="InterPro" id="IPR053213">
    <property type="entry name" value="RLP29"/>
</dbReference>
<dbReference type="Proteomes" id="UP000215914">
    <property type="component" value="Unassembled WGS sequence"/>
</dbReference>
<keyword evidence="8" id="KW-0418">Kinase</keyword>
<evidence type="ECO:0000256" key="4">
    <source>
        <dbReference type="ARBA" id="ARBA00022737"/>
    </source>
</evidence>
<dbReference type="Gramene" id="mRNA:HanXRQr2_Chr10g0447141">
    <property type="protein sequence ID" value="CDS:HanXRQr2_Chr10g0447141.1"/>
    <property type="gene ID" value="HanXRQr2_Chr10g0447141"/>
</dbReference>
<reference evidence="8" key="2">
    <citation type="submission" date="2020-06" db="EMBL/GenBank/DDBJ databases">
        <title>Helianthus annuus Genome sequencing and assembly Release 2.</title>
        <authorList>
            <person name="Gouzy J."/>
            <person name="Langlade N."/>
            <person name="Munos S."/>
        </authorList>
    </citation>
    <scope>NUCLEOTIDE SEQUENCE</scope>
    <source>
        <tissue evidence="8">Leaves</tissue>
    </source>
</reference>
<comment type="subcellular location">
    <subcellularLocation>
        <location evidence="1">Membrane</location>
    </subcellularLocation>
</comment>
<accession>A0A9K3N573</accession>
<dbReference type="InterPro" id="IPR001611">
    <property type="entry name" value="Leu-rich_rpt"/>
</dbReference>
<dbReference type="AlphaFoldDB" id="A0A9K3N573"/>
<evidence type="ECO:0000256" key="7">
    <source>
        <dbReference type="SAM" id="SignalP"/>
    </source>
</evidence>
<comment type="caution">
    <text evidence="8">The sequence shown here is derived from an EMBL/GenBank/DDBJ whole genome shotgun (WGS) entry which is preliminary data.</text>
</comment>
<organism evidence="8 9">
    <name type="scientific">Helianthus annuus</name>
    <name type="common">Common sunflower</name>
    <dbReference type="NCBI Taxonomy" id="4232"/>
    <lineage>
        <taxon>Eukaryota</taxon>
        <taxon>Viridiplantae</taxon>
        <taxon>Streptophyta</taxon>
        <taxon>Embryophyta</taxon>
        <taxon>Tracheophyta</taxon>
        <taxon>Spermatophyta</taxon>
        <taxon>Magnoliopsida</taxon>
        <taxon>eudicotyledons</taxon>
        <taxon>Gunneridae</taxon>
        <taxon>Pentapetalae</taxon>
        <taxon>asterids</taxon>
        <taxon>campanulids</taxon>
        <taxon>Asterales</taxon>
        <taxon>Asteraceae</taxon>
        <taxon>Asteroideae</taxon>
        <taxon>Heliantheae alliance</taxon>
        <taxon>Heliantheae</taxon>
        <taxon>Helianthus</taxon>
    </lineage>
</organism>
<dbReference type="EC" id="2.7.11.1" evidence="8"/>
<keyword evidence="8" id="KW-0808">Transferase</keyword>
<evidence type="ECO:0000256" key="3">
    <source>
        <dbReference type="ARBA" id="ARBA00022729"/>
    </source>
</evidence>
<dbReference type="SUPFAM" id="SSF52058">
    <property type="entry name" value="L domain-like"/>
    <property type="match status" value="1"/>
</dbReference>
<dbReference type="OrthoDB" id="676979at2759"/>
<evidence type="ECO:0000313" key="9">
    <source>
        <dbReference type="Proteomes" id="UP000215914"/>
    </source>
</evidence>
<feature type="chain" id="PRO_5039930362" evidence="7">
    <location>
        <begin position="27"/>
        <end position="386"/>
    </location>
</feature>